<comment type="caution">
    <text evidence="4">The sequence shown here is derived from an EMBL/GenBank/DDBJ whole genome shotgun (WGS) entry which is preliminary data.</text>
</comment>
<keyword evidence="2" id="KW-0472">Membrane</keyword>
<evidence type="ECO:0000313" key="5">
    <source>
        <dbReference type="Proteomes" id="UP000324159"/>
    </source>
</evidence>
<evidence type="ECO:0000256" key="2">
    <source>
        <dbReference type="SAM" id="Phobius"/>
    </source>
</evidence>
<protein>
    <submittedName>
        <fullName evidence="4">General secretion pathway protein B</fullName>
    </submittedName>
</protein>
<dbReference type="AlphaFoldDB" id="A0A5D3WPY6"/>
<feature type="domain" description="Type II secretion system protein GspB C-terminal" evidence="3">
    <location>
        <begin position="145"/>
        <end position="198"/>
    </location>
</feature>
<keyword evidence="2" id="KW-1133">Transmembrane helix</keyword>
<reference evidence="4 5" key="1">
    <citation type="submission" date="2019-07" db="EMBL/GenBank/DDBJ databases">
        <title>Genomic Encyclopedia of Type Strains, Phase IV (KMG-IV): sequencing the most valuable type-strain genomes for metagenomic binning, comparative biology and taxonomic classification.</title>
        <authorList>
            <person name="Goeker M."/>
        </authorList>
    </citation>
    <scope>NUCLEOTIDE SEQUENCE [LARGE SCALE GENOMIC DNA]</scope>
    <source>
        <strain evidence="4 5">SS015</strain>
    </source>
</reference>
<feature type="region of interest" description="Disordered" evidence="1">
    <location>
        <begin position="79"/>
        <end position="139"/>
    </location>
</feature>
<feature type="transmembrane region" description="Helical" evidence="2">
    <location>
        <begin position="44"/>
        <end position="65"/>
    </location>
</feature>
<proteinExistence type="predicted"/>
<dbReference type="EMBL" id="VNIB01000001">
    <property type="protein sequence ID" value="TYP00287.1"/>
    <property type="molecule type" value="Genomic_DNA"/>
</dbReference>
<dbReference type="GO" id="GO:0015627">
    <property type="term" value="C:type II protein secretion system complex"/>
    <property type="evidence" value="ECO:0007669"/>
    <property type="project" value="InterPro"/>
</dbReference>
<feature type="compositionally biased region" description="Pro residues" evidence="1">
    <location>
        <begin position="95"/>
        <end position="106"/>
    </location>
</feature>
<organism evidence="4 5">
    <name type="scientific">Geothermobacter ehrlichii</name>
    <dbReference type="NCBI Taxonomy" id="213224"/>
    <lineage>
        <taxon>Bacteria</taxon>
        <taxon>Pseudomonadati</taxon>
        <taxon>Thermodesulfobacteriota</taxon>
        <taxon>Desulfuromonadia</taxon>
        <taxon>Desulfuromonadales</taxon>
        <taxon>Geothermobacteraceae</taxon>
        <taxon>Geothermobacter</taxon>
    </lineage>
</organism>
<evidence type="ECO:0000313" key="4">
    <source>
        <dbReference type="EMBL" id="TYP00287.1"/>
    </source>
</evidence>
<evidence type="ECO:0000259" key="3">
    <source>
        <dbReference type="Pfam" id="PF16537"/>
    </source>
</evidence>
<name>A0A5D3WPY6_9BACT</name>
<gene>
    <name evidence="4" type="ORF">EDC39_101450</name>
</gene>
<keyword evidence="5" id="KW-1185">Reference proteome</keyword>
<dbReference type="InterPro" id="IPR032389">
    <property type="entry name" value="GspB_C"/>
</dbReference>
<evidence type="ECO:0000256" key="1">
    <source>
        <dbReference type="SAM" id="MobiDB-lite"/>
    </source>
</evidence>
<accession>A0A5D3WPY6</accession>
<dbReference type="OrthoDB" id="5402565at2"/>
<sequence length="204" mass="21265">MSSILKALRKLEEEKVRSGENRVDIAADILRGEGRSKGSGSRPAIWTTVLLAVLVLLAGGIYYLGAKKGPQFVVQPPAGEAVPGQSAGKAVTAVPRPPLGETPGPEPSTSSALSASGGGRQASGLAAGKPQASRPVKTEADAVPLTVSGIVYQDAPENRMAIINDLPVMTGSVVEGYRVEKILRDRVIFSDGERRLSVSLTEPE</sequence>
<dbReference type="Proteomes" id="UP000324159">
    <property type="component" value="Unassembled WGS sequence"/>
</dbReference>
<dbReference type="RefSeq" id="WP_148894481.1">
    <property type="nucleotide sequence ID" value="NZ_VNIB01000001.1"/>
</dbReference>
<dbReference type="Pfam" id="PF16537">
    <property type="entry name" value="T2SSB"/>
    <property type="match status" value="1"/>
</dbReference>
<keyword evidence="2" id="KW-0812">Transmembrane</keyword>